<reference evidence="1 2" key="1">
    <citation type="submission" date="2023-10" db="EMBL/GenBank/DDBJ databases">
        <title>Genomes of two closely related lineages of the louse Polyplax serrata with different host specificities.</title>
        <authorList>
            <person name="Martinu J."/>
            <person name="Tarabai H."/>
            <person name="Stefka J."/>
            <person name="Hypsa V."/>
        </authorList>
    </citation>
    <scope>NUCLEOTIDE SEQUENCE [LARGE SCALE GENOMIC DNA]</scope>
    <source>
        <strain evidence="1">HR10_N</strain>
    </source>
</reference>
<accession>A0AAN8SDP0</accession>
<protein>
    <submittedName>
        <fullName evidence="1">Uncharacterized protein</fullName>
    </submittedName>
</protein>
<gene>
    <name evidence="1" type="ORF">RUM43_000221</name>
</gene>
<dbReference type="Proteomes" id="UP001372834">
    <property type="component" value="Unassembled WGS sequence"/>
</dbReference>
<proteinExistence type="predicted"/>
<sequence length="86" mass="9776">MATSTAELCHFGGGRKQIKGLKVISQSLYDLNLFYQKCTNSMENRKVLAFNNGQKNEKRFNDDAIFMEVCVDDCCRDINNVGFSKL</sequence>
<dbReference type="EMBL" id="JAWJWE010000001">
    <property type="protein sequence ID" value="KAK6643956.1"/>
    <property type="molecule type" value="Genomic_DNA"/>
</dbReference>
<dbReference type="AlphaFoldDB" id="A0AAN8SDP0"/>
<organism evidence="1 2">
    <name type="scientific">Polyplax serrata</name>
    <name type="common">Common mouse louse</name>
    <dbReference type="NCBI Taxonomy" id="468196"/>
    <lineage>
        <taxon>Eukaryota</taxon>
        <taxon>Metazoa</taxon>
        <taxon>Ecdysozoa</taxon>
        <taxon>Arthropoda</taxon>
        <taxon>Hexapoda</taxon>
        <taxon>Insecta</taxon>
        <taxon>Pterygota</taxon>
        <taxon>Neoptera</taxon>
        <taxon>Paraneoptera</taxon>
        <taxon>Psocodea</taxon>
        <taxon>Troctomorpha</taxon>
        <taxon>Phthiraptera</taxon>
        <taxon>Anoplura</taxon>
        <taxon>Polyplacidae</taxon>
        <taxon>Polyplax</taxon>
    </lineage>
</organism>
<evidence type="ECO:0000313" key="1">
    <source>
        <dbReference type="EMBL" id="KAK6643956.1"/>
    </source>
</evidence>
<name>A0AAN8SDP0_POLSC</name>
<evidence type="ECO:0000313" key="2">
    <source>
        <dbReference type="Proteomes" id="UP001372834"/>
    </source>
</evidence>
<comment type="caution">
    <text evidence="1">The sequence shown here is derived from an EMBL/GenBank/DDBJ whole genome shotgun (WGS) entry which is preliminary data.</text>
</comment>